<evidence type="ECO:0000313" key="1">
    <source>
        <dbReference type="EMBL" id="MBD7913412.1"/>
    </source>
</evidence>
<evidence type="ECO:0000313" key="2">
    <source>
        <dbReference type="Proteomes" id="UP000627781"/>
    </source>
</evidence>
<dbReference type="RefSeq" id="WP_191770318.1">
    <property type="nucleotide sequence ID" value="NZ_JACSRA010000049.1"/>
</dbReference>
<accession>A0ABR8PZ16</accession>
<organism evidence="1 2">
    <name type="scientific">Clostridium cibarium</name>
    <dbReference type="NCBI Taxonomy" id="2762247"/>
    <lineage>
        <taxon>Bacteria</taxon>
        <taxon>Bacillati</taxon>
        <taxon>Bacillota</taxon>
        <taxon>Clostridia</taxon>
        <taxon>Eubacteriales</taxon>
        <taxon>Clostridiaceae</taxon>
        <taxon>Clostridium</taxon>
    </lineage>
</organism>
<evidence type="ECO:0008006" key="3">
    <source>
        <dbReference type="Google" id="ProtNLM"/>
    </source>
</evidence>
<reference evidence="1 2" key="1">
    <citation type="submission" date="2020-08" db="EMBL/GenBank/DDBJ databases">
        <title>A Genomic Blueprint of the Chicken Gut Microbiome.</title>
        <authorList>
            <person name="Gilroy R."/>
            <person name="Ravi A."/>
            <person name="Getino M."/>
            <person name="Pursley I."/>
            <person name="Horton D.L."/>
            <person name="Alikhan N.-F."/>
            <person name="Baker D."/>
            <person name="Gharbi K."/>
            <person name="Hall N."/>
            <person name="Watson M."/>
            <person name="Adriaenssens E.M."/>
            <person name="Foster-Nyarko E."/>
            <person name="Jarju S."/>
            <person name="Secka A."/>
            <person name="Antonio M."/>
            <person name="Oren A."/>
            <person name="Chaudhuri R."/>
            <person name="La Ragione R.M."/>
            <person name="Hildebrand F."/>
            <person name="Pallen M.J."/>
        </authorList>
    </citation>
    <scope>NUCLEOTIDE SEQUENCE [LARGE SCALE GENOMIC DNA]</scope>
    <source>
        <strain evidence="1 2">Sa3CVN1</strain>
    </source>
</reference>
<gene>
    <name evidence="1" type="ORF">H9661_18830</name>
</gene>
<keyword evidence="2" id="KW-1185">Reference proteome</keyword>
<sequence length="328" mass="38685">MIEVFNGSKIYVVCVPKHTTGGPELLHQFVSKLNMLGYEAYMYYVGENIEDPVAEQYKKYNVKYVTEIEDKERNIIIVPEVLTMILSNYKNIRKAIWWLSIDNYYFSIEMLKTRLANGKLKAFLGNNLKYFDFNDDNVVNLAQCKYISEHLKKKGIKKVYYLSDYLNREFLKQNLGNDLKNKENIVAYNPKKGLEFTKKLIKAGKHIRWVPIKDMNPEEVIQLLKKSKVYIDFGNHPGKDRIPREAAICKCCVITGRKGSANYYEDVPIDDSFKFQDDESNINTILDRITQCFDNFEIEMEKFHKYRDIIRRSEMEFEEQIVDIFKIS</sequence>
<dbReference type="EMBL" id="JACSRA010000049">
    <property type="protein sequence ID" value="MBD7913412.1"/>
    <property type="molecule type" value="Genomic_DNA"/>
</dbReference>
<name>A0ABR8PZ16_9CLOT</name>
<protein>
    <recommendedName>
        <fullName evidence="3">Glycosyltransferase family 1 protein</fullName>
    </recommendedName>
</protein>
<proteinExistence type="predicted"/>
<dbReference type="Proteomes" id="UP000627781">
    <property type="component" value="Unassembled WGS sequence"/>
</dbReference>
<comment type="caution">
    <text evidence="1">The sequence shown here is derived from an EMBL/GenBank/DDBJ whole genome shotgun (WGS) entry which is preliminary data.</text>
</comment>